<accession>A0A1U7M7H5</accession>
<name>A0A1U7M7H5_TISCR</name>
<proteinExistence type="predicted"/>
<evidence type="ECO:0000259" key="1">
    <source>
        <dbReference type="Pfam" id="PF04754"/>
    </source>
</evidence>
<dbReference type="AlphaFoldDB" id="A0A1U7M7H5"/>
<dbReference type="RefSeq" id="WP_075725216.1">
    <property type="nucleotide sequence ID" value="NZ_LTDM01000010.1"/>
</dbReference>
<dbReference type="PANTHER" id="PTHR34611">
    <property type="match status" value="1"/>
</dbReference>
<reference evidence="2 3" key="1">
    <citation type="submission" date="2016-02" db="EMBL/GenBank/DDBJ databases">
        <title>Genome sequence of Tissierella creatinophila DSM 6911.</title>
        <authorList>
            <person name="Poehlein A."/>
            <person name="Daniel R."/>
        </authorList>
    </citation>
    <scope>NUCLEOTIDE SEQUENCE [LARGE SCALE GENOMIC DNA]</scope>
    <source>
        <strain evidence="2 3">DSM 6911</strain>
    </source>
</reference>
<dbReference type="Proteomes" id="UP000186112">
    <property type="component" value="Unassembled WGS sequence"/>
</dbReference>
<dbReference type="GO" id="GO:0006310">
    <property type="term" value="P:DNA recombination"/>
    <property type="evidence" value="ECO:0007669"/>
    <property type="project" value="TreeGrafter"/>
</dbReference>
<dbReference type="GO" id="GO:1990238">
    <property type="term" value="F:double-stranded DNA endonuclease activity"/>
    <property type="evidence" value="ECO:0007669"/>
    <property type="project" value="TreeGrafter"/>
</dbReference>
<keyword evidence="3" id="KW-1185">Reference proteome</keyword>
<dbReference type="EMBL" id="LTDM01000010">
    <property type="protein sequence ID" value="OLS03284.1"/>
    <property type="molecule type" value="Genomic_DNA"/>
</dbReference>
<comment type="caution">
    <text evidence="2">The sequence shown here is derived from an EMBL/GenBank/DDBJ whole genome shotgun (WGS) entry which is preliminary data.</text>
</comment>
<dbReference type="OrthoDB" id="1980949at2"/>
<feature type="domain" description="Transposase (putative) YhgA-like" evidence="1">
    <location>
        <begin position="6"/>
        <end position="220"/>
    </location>
</feature>
<organism evidence="2 3">
    <name type="scientific">Tissierella creatinophila DSM 6911</name>
    <dbReference type="NCBI Taxonomy" id="1123403"/>
    <lineage>
        <taxon>Bacteria</taxon>
        <taxon>Bacillati</taxon>
        <taxon>Bacillota</taxon>
        <taxon>Tissierellia</taxon>
        <taxon>Tissierellales</taxon>
        <taxon>Tissierellaceae</taxon>
        <taxon>Tissierella</taxon>
    </lineage>
</organism>
<protein>
    <recommendedName>
        <fullName evidence="1">Transposase (putative) YhgA-like domain-containing protein</fullName>
    </recommendedName>
</protein>
<sequence length="348" mass="40758">MGKLNQPHDKYFRSTFGEIDFTKDFLTNYLPEELVKMIDMNTLTSQPTSYISKDFKEQFTDLLFRVDIMEKEAYIYFLFEHKSYRDRMVIFQVLKYMIAVWEAKIQDGLDRRKNDRIIDTGDIEIPLVIPLVVYHDKYRWNIKRTLGEMIANYSDLPDSIKKYVPDFEYMLTDLSFSDEGEGLSEDHAIVIRTLNQARYASKDEILDIFTEAITVFTNNKDEDMVDYYIIESMTYILTVREDISAEELFEVAGQISKKGGELVMTAAEKLRKEGIKEGIELGEQKGELKGIRKAIKRVLLRRFKTSNLEIDKSLERIENKILLEDMLDEAVLVESLDEFQNILDEIAK</sequence>
<dbReference type="PANTHER" id="PTHR34611:SF2">
    <property type="entry name" value="INACTIVE RECOMBINATION-PROMOTING NUCLEASE-LIKE PROTEIN RPNE-RELATED"/>
    <property type="match status" value="1"/>
</dbReference>
<dbReference type="InterPro" id="IPR051699">
    <property type="entry name" value="Rpn/YhgA-like_nuclease"/>
</dbReference>
<gene>
    <name evidence="2" type="ORF">TICRE_07120</name>
</gene>
<evidence type="ECO:0000313" key="2">
    <source>
        <dbReference type="EMBL" id="OLS03284.1"/>
    </source>
</evidence>
<dbReference type="Pfam" id="PF04754">
    <property type="entry name" value="Transposase_31"/>
    <property type="match status" value="1"/>
</dbReference>
<dbReference type="InterPro" id="IPR006842">
    <property type="entry name" value="Transposase_31"/>
</dbReference>
<evidence type="ECO:0000313" key="3">
    <source>
        <dbReference type="Proteomes" id="UP000186112"/>
    </source>
</evidence>